<dbReference type="EMBL" id="KN880604">
    <property type="protein sequence ID" value="KIY65115.1"/>
    <property type="molecule type" value="Genomic_DNA"/>
</dbReference>
<keyword evidence="3" id="KW-1185">Reference proteome</keyword>
<proteinExistence type="predicted"/>
<protein>
    <submittedName>
        <fullName evidence="2">Uncharacterized protein</fullName>
    </submittedName>
</protein>
<dbReference type="Proteomes" id="UP000054007">
    <property type="component" value="Unassembled WGS sequence"/>
</dbReference>
<keyword evidence="1" id="KW-0732">Signal</keyword>
<evidence type="ECO:0000313" key="2">
    <source>
        <dbReference type="EMBL" id="KIY65115.1"/>
    </source>
</evidence>
<accession>A0A0D7B4H6</accession>
<sequence>MRTIFKLLVGASVAQAATTITITSYYQETCLSTVATVTPTQSIPGVTTTATLPASTKTTIWQCFNQGCGATEFPQVTPVATDLEARAETSIETYTVVINTGTCVSYVPYTTKTTTSVTVPTLTATATSYLTTVTATAIGELCAPGPQWCPGSPYPVTAI</sequence>
<evidence type="ECO:0000313" key="3">
    <source>
        <dbReference type="Proteomes" id="UP000054007"/>
    </source>
</evidence>
<feature type="signal peptide" evidence="1">
    <location>
        <begin position="1"/>
        <end position="16"/>
    </location>
</feature>
<feature type="chain" id="PRO_5002316954" evidence="1">
    <location>
        <begin position="17"/>
        <end position="159"/>
    </location>
</feature>
<evidence type="ECO:0000256" key="1">
    <source>
        <dbReference type="SAM" id="SignalP"/>
    </source>
</evidence>
<dbReference type="AlphaFoldDB" id="A0A0D7B4H6"/>
<name>A0A0D7B4H6_9AGAR</name>
<organism evidence="2 3">
    <name type="scientific">Cylindrobasidium torrendii FP15055 ss-10</name>
    <dbReference type="NCBI Taxonomy" id="1314674"/>
    <lineage>
        <taxon>Eukaryota</taxon>
        <taxon>Fungi</taxon>
        <taxon>Dikarya</taxon>
        <taxon>Basidiomycota</taxon>
        <taxon>Agaricomycotina</taxon>
        <taxon>Agaricomycetes</taxon>
        <taxon>Agaricomycetidae</taxon>
        <taxon>Agaricales</taxon>
        <taxon>Marasmiineae</taxon>
        <taxon>Physalacriaceae</taxon>
        <taxon>Cylindrobasidium</taxon>
    </lineage>
</organism>
<gene>
    <name evidence="2" type="ORF">CYLTODRAFT_412843</name>
</gene>
<reference evidence="2 3" key="1">
    <citation type="journal article" date="2015" name="Fungal Genet. Biol.">
        <title>Evolution of novel wood decay mechanisms in Agaricales revealed by the genome sequences of Fistulina hepatica and Cylindrobasidium torrendii.</title>
        <authorList>
            <person name="Floudas D."/>
            <person name="Held B.W."/>
            <person name="Riley R."/>
            <person name="Nagy L.G."/>
            <person name="Koehler G."/>
            <person name="Ransdell A.S."/>
            <person name="Younus H."/>
            <person name="Chow J."/>
            <person name="Chiniquy J."/>
            <person name="Lipzen A."/>
            <person name="Tritt A."/>
            <person name="Sun H."/>
            <person name="Haridas S."/>
            <person name="LaButti K."/>
            <person name="Ohm R.A."/>
            <person name="Kues U."/>
            <person name="Blanchette R.A."/>
            <person name="Grigoriev I.V."/>
            <person name="Minto R.E."/>
            <person name="Hibbett D.S."/>
        </authorList>
    </citation>
    <scope>NUCLEOTIDE SEQUENCE [LARGE SCALE GENOMIC DNA]</scope>
    <source>
        <strain evidence="2 3">FP15055 ss-10</strain>
    </source>
</reference>